<protein>
    <recommendedName>
        <fullName evidence="4">Phage shock protein B</fullName>
    </recommendedName>
</protein>
<evidence type="ECO:0000313" key="2">
    <source>
        <dbReference type="EMBL" id="MCW7555536.1"/>
    </source>
</evidence>
<proteinExistence type="predicted"/>
<dbReference type="EMBL" id="JAPFCC010000001">
    <property type="protein sequence ID" value="MCW7555536.1"/>
    <property type="molecule type" value="Genomic_DNA"/>
</dbReference>
<feature type="transmembrane region" description="Helical" evidence="1">
    <location>
        <begin position="6"/>
        <end position="26"/>
    </location>
</feature>
<gene>
    <name evidence="2" type="ORF">NX722_23515</name>
</gene>
<evidence type="ECO:0000256" key="1">
    <source>
        <dbReference type="SAM" id="Phobius"/>
    </source>
</evidence>
<dbReference type="Proteomes" id="UP001209854">
    <property type="component" value="Unassembled WGS sequence"/>
</dbReference>
<dbReference type="RefSeq" id="WP_262565287.1">
    <property type="nucleotide sequence ID" value="NZ_JAPFCC010000001.1"/>
</dbReference>
<accession>A0ABT3N1N1</accession>
<keyword evidence="1" id="KW-0812">Transmembrane</keyword>
<comment type="caution">
    <text evidence="2">The sequence shown here is derived from an EMBL/GenBank/DDBJ whole genome shotgun (WGS) entry which is preliminary data.</text>
</comment>
<keyword evidence="1" id="KW-1133">Transmembrane helix</keyword>
<keyword evidence="1" id="KW-0472">Membrane</keyword>
<name>A0ABT3N1N1_9GAMM</name>
<organism evidence="2 3">
    <name type="scientific">Endozoicomonas gorgoniicola</name>
    <dbReference type="NCBI Taxonomy" id="1234144"/>
    <lineage>
        <taxon>Bacteria</taxon>
        <taxon>Pseudomonadati</taxon>
        <taxon>Pseudomonadota</taxon>
        <taxon>Gammaproteobacteria</taxon>
        <taxon>Oceanospirillales</taxon>
        <taxon>Endozoicomonadaceae</taxon>
        <taxon>Endozoicomonas</taxon>
    </lineage>
</organism>
<sequence>MTIYQIIIIAMAVFNLVLWGPIGWIVRRLTKDYDEHKRTNSHSLAELRGDLEDLQQRYNDLRAELPDKYVSLSRYVDEIKTIQGMLQKILDKLDSKADK</sequence>
<keyword evidence="3" id="KW-1185">Reference proteome</keyword>
<evidence type="ECO:0008006" key="4">
    <source>
        <dbReference type="Google" id="ProtNLM"/>
    </source>
</evidence>
<reference evidence="2 3" key="1">
    <citation type="submission" date="2022-10" db="EMBL/GenBank/DDBJ databases">
        <title>High-quality genome sequences of two octocoral-associated bacteria, Endozoicomonas euniceicola EF212 and Endozoicomonas gorgoniicola PS125.</title>
        <authorList>
            <person name="Chiou Y.-J."/>
            <person name="Chen Y.-H."/>
        </authorList>
    </citation>
    <scope>NUCLEOTIDE SEQUENCE [LARGE SCALE GENOMIC DNA]</scope>
    <source>
        <strain evidence="2 3">PS125</strain>
    </source>
</reference>
<evidence type="ECO:0000313" key="3">
    <source>
        <dbReference type="Proteomes" id="UP001209854"/>
    </source>
</evidence>